<dbReference type="InterPro" id="IPR007523">
    <property type="entry name" value="NDUFAF3/AAMDC"/>
</dbReference>
<dbReference type="PANTHER" id="PTHR21192:SF2">
    <property type="entry name" value="NADH DEHYDROGENASE [UBIQUINONE] 1 ALPHA SUBCOMPLEX ASSEMBLY FACTOR 3"/>
    <property type="match status" value="1"/>
</dbReference>
<dbReference type="Gene3D" id="3.40.1230.10">
    <property type="entry name" value="MTH938-like"/>
    <property type="match status" value="1"/>
</dbReference>
<organism evidence="1 2">
    <name type="scientific">Skeletonema marinoi</name>
    <dbReference type="NCBI Taxonomy" id="267567"/>
    <lineage>
        <taxon>Eukaryota</taxon>
        <taxon>Sar</taxon>
        <taxon>Stramenopiles</taxon>
        <taxon>Ochrophyta</taxon>
        <taxon>Bacillariophyta</taxon>
        <taxon>Coscinodiscophyceae</taxon>
        <taxon>Thalassiosirophycidae</taxon>
        <taxon>Thalassiosirales</taxon>
        <taxon>Skeletonemataceae</taxon>
        <taxon>Skeletonema</taxon>
        <taxon>Skeletonema marinoi-dohrnii complex</taxon>
    </lineage>
</organism>
<accession>A0AAD8XZ58</accession>
<name>A0AAD8XZ58_9STRA</name>
<proteinExistence type="predicted"/>
<dbReference type="AlphaFoldDB" id="A0AAD8XZ58"/>
<dbReference type="GO" id="GO:0005743">
    <property type="term" value="C:mitochondrial inner membrane"/>
    <property type="evidence" value="ECO:0007669"/>
    <property type="project" value="TreeGrafter"/>
</dbReference>
<dbReference type="PANTHER" id="PTHR21192">
    <property type="entry name" value="NUCLEAR PROTEIN E3-3"/>
    <property type="match status" value="1"/>
</dbReference>
<dbReference type="Pfam" id="PF04430">
    <property type="entry name" value="DUF498"/>
    <property type="match status" value="1"/>
</dbReference>
<evidence type="ECO:0008006" key="3">
    <source>
        <dbReference type="Google" id="ProtNLM"/>
    </source>
</evidence>
<dbReference type="SUPFAM" id="SSF64076">
    <property type="entry name" value="MTH938-like"/>
    <property type="match status" value="1"/>
</dbReference>
<dbReference type="Proteomes" id="UP001224775">
    <property type="component" value="Unassembled WGS sequence"/>
</dbReference>
<keyword evidence="2" id="KW-1185">Reference proteome</keyword>
<sequence length="161" mass="17852">MSSEITRGTDLLADSLAHGPRRKIVLESYAPSGVDVKGFIQVGEQPDDDDNAPGEDKVVHMNGSIVAFPDACFLMNIHTPEEVTLECLSVVKLYQPTVEYLFIGCEHPVPPSEMNKIKAEFRKKDVVVEQMDIMNCIGTFNILNGEDRRVACVLVVDETEE</sequence>
<protein>
    <recommendedName>
        <fullName evidence="3">NADH dehydrogenase [ubiquinone] 1 alpha subcomplex assembly factor 3</fullName>
    </recommendedName>
</protein>
<dbReference type="EMBL" id="JATAAI010000030">
    <property type="protein sequence ID" value="KAK1736040.1"/>
    <property type="molecule type" value="Genomic_DNA"/>
</dbReference>
<gene>
    <name evidence="1" type="ORF">QTG54_013176</name>
</gene>
<comment type="caution">
    <text evidence="1">The sequence shown here is derived from an EMBL/GenBank/DDBJ whole genome shotgun (WGS) entry which is preliminary data.</text>
</comment>
<evidence type="ECO:0000313" key="1">
    <source>
        <dbReference type="EMBL" id="KAK1736040.1"/>
    </source>
</evidence>
<dbReference type="InterPro" id="IPR036748">
    <property type="entry name" value="MTH938-like_sf"/>
</dbReference>
<reference evidence="1" key="1">
    <citation type="submission" date="2023-06" db="EMBL/GenBank/DDBJ databases">
        <title>Survivors Of The Sea: Transcriptome response of Skeletonema marinoi to long-term dormancy.</title>
        <authorList>
            <person name="Pinder M.I.M."/>
            <person name="Kourtchenko O."/>
            <person name="Robertson E.K."/>
            <person name="Larsson T."/>
            <person name="Maumus F."/>
            <person name="Osuna-Cruz C.M."/>
            <person name="Vancaester E."/>
            <person name="Stenow R."/>
            <person name="Vandepoele K."/>
            <person name="Ploug H."/>
            <person name="Bruchert V."/>
            <person name="Godhe A."/>
            <person name="Topel M."/>
        </authorList>
    </citation>
    <scope>NUCLEOTIDE SEQUENCE</scope>
    <source>
        <strain evidence="1">R05AC</strain>
    </source>
</reference>
<evidence type="ECO:0000313" key="2">
    <source>
        <dbReference type="Proteomes" id="UP001224775"/>
    </source>
</evidence>
<dbReference type="GO" id="GO:0032981">
    <property type="term" value="P:mitochondrial respiratory chain complex I assembly"/>
    <property type="evidence" value="ECO:0007669"/>
    <property type="project" value="TreeGrafter"/>
</dbReference>